<dbReference type="AlphaFoldDB" id="A0A9P6YZI4"/>
<comment type="caution">
    <text evidence="2">The sequence shown here is derived from an EMBL/GenBank/DDBJ whole genome shotgun (WGS) entry which is preliminary data.</text>
</comment>
<feature type="transmembrane region" description="Helical" evidence="1">
    <location>
        <begin position="325"/>
        <end position="341"/>
    </location>
</feature>
<reference evidence="2 3" key="1">
    <citation type="journal article" date="2020" name="Microb. Genom.">
        <title>Genetic diversity of clinical and environmental Mucorales isolates obtained from an investigation of mucormycosis cases among solid organ transplant recipients.</title>
        <authorList>
            <person name="Nguyen M.H."/>
            <person name="Kaul D."/>
            <person name="Muto C."/>
            <person name="Cheng S.J."/>
            <person name="Richter R.A."/>
            <person name="Bruno V.M."/>
            <person name="Liu G."/>
            <person name="Beyhan S."/>
            <person name="Sundermann A.J."/>
            <person name="Mounaud S."/>
            <person name="Pasculle A.W."/>
            <person name="Nierman W.C."/>
            <person name="Driscoll E."/>
            <person name="Cumbie R."/>
            <person name="Clancy C.J."/>
            <person name="Dupont C.L."/>
        </authorList>
    </citation>
    <scope>NUCLEOTIDE SEQUENCE [LARGE SCALE GENOMIC DNA]</scope>
    <source>
        <strain evidence="2 3">GL24</strain>
    </source>
</reference>
<dbReference type="EMBL" id="JAANIU010001467">
    <property type="protein sequence ID" value="KAG1567288.1"/>
    <property type="molecule type" value="Genomic_DNA"/>
</dbReference>
<protein>
    <submittedName>
        <fullName evidence="2">Uncharacterized protein</fullName>
    </submittedName>
</protein>
<sequence length="348" mass="40077">MEYKDIMLPGTTTVNMISLEDDYILFHRDPDYYRFRIAALPTDLTLPPHSEYSNILFIDESIPGDPTRAFDQPREAESHIGLLCRLYSPNPDTFRVFMLDIHKTPTDHYVNTTITDGSLLKKEQDNHQMETKNWIRRDRFSTSRPRLLENTIEYVGIMEGAHLYPERIEIDIPEPFISRSATGKTMQPEKIATHDEVRDSSNIYDDTDILGIKVNEDATLLAVWTEMNIVYIYKRGASDGIHGHTSDKLPHYLEDPMPWKLRMAINPIDGKLGTVPVGSIVFWKNALGRNYISVGMKSNAVNTYLIDEFGEIKEWSFMGFVKERYGLIIVMSAVIALFVANENETYRR</sequence>
<name>A0A9P6YZI4_9FUNG</name>
<proteinExistence type="predicted"/>
<keyword evidence="1" id="KW-1133">Transmembrane helix</keyword>
<dbReference type="Proteomes" id="UP000740926">
    <property type="component" value="Unassembled WGS sequence"/>
</dbReference>
<keyword evidence="3" id="KW-1185">Reference proteome</keyword>
<evidence type="ECO:0000313" key="3">
    <source>
        <dbReference type="Proteomes" id="UP000740926"/>
    </source>
</evidence>
<organism evidence="2 3">
    <name type="scientific">Rhizopus delemar</name>
    <dbReference type="NCBI Taxonomy" id="936053"/>
    <lineage>
        <taxon>Eukaryota</taxon>
        <taxon>Fungi</taxon>
        <taxon>Fungi incertae sedis</taxon>
        <taxon>Mucoromycota</taxon>
        <taxon>Mucoromycotina</taxon>
        <taxon>Mucoromycetes</taxon>
        <taxon>Mucorales</taxon>
        <taxon>Mucorineae</taxon>
        <taxon>Rhizopodaceae</taxon>
        <taxon>Rhizopus</taxon>
    </lineage>
</organism>
<evidence type="ECO:0000256" key="1">
    <source>
        <dbReference type="SAM" id="Phobius"/>
    </source>
</evidence>
<keyword evidence="1" id="KW-0812">Transmembrane</keyword>
<keyword evidence="1" id="KW-0472">Membrane</keyword>
<gene>
    <name evidence="2" type="ORF">G6F50_008350</name>
</gene>
<evidence type="ECO:0000313" key="2">
    <source>
        <dbReference type="EMBL" id="KAG1567288.1"/>
    </source>
</evidence>
<accession>A0A9P6YZI4</accession>